<keyword evidence="2" id="KW-1185">Reference proteome</keyword>
<proteinExistence type="predicted"/>
<name>A0A923DZY1_9SPHI</name>
<sequence length="183" mass="20928">MKRIVICILVLLNFSCSDSSQKKVDDAISKTSDSLVAKLDKVNDSLKGVKENIEKNIPKVKIEKYQEIPISLQWISFDKTGSAKLVKTENNWYTFKGEQTNDSNEYLKIDGKISRVDKNHIKFIGTIITYIKHNNGGKPCEKTGEQIFLKKDGRTYYRLQNMENCGGGRVVDYIDLYTVDTYL</sequence>
<organism evidence="1 2">
    <name type="scientific">Pedobacter planticolens</name>
    <dbReference type="NCBI Taxonomy" id="2679964"/>
    <lineage>
        <taxon>Bacteria</taxon>
        <taxon>Pseudomonadati</taxon>
        <taxon>Bacteroidota</taxon>
        <taxon>Sphingobacteriia</taxon>
        <taxon>Sphingobacteriales</taxon>
        <taxon>Sphingobacteriaceae</taxon>
        <taxon>Pedobacter</taxon>
    </lineage>
</organism>
<evidence type="ECO:0000313" key="1">
    <source>
        <dbReference type="EMBL" id="MBB2147216.1"/>
    </source>
</evidence>
<dbReference type="AlphaFoldDB" id="A0A923DZY1"/>
<dbReference type="EMBL" id="WNXD01000002">
    <property type="protein sequence ID" value="MBB2147216.1"/>
    <property type="molecule type" value="Genomic_DNA"/>
</dbReference>
<protein>
    <submittedName>
        <fullName evidence="1">Uncharacterized protein</fullName>
    </submittedName>
</protein>
<dbReference type="Proteomes" id="UP000601055">
    <property type="component" value="Unassembled WGS sequence"/>
</dbReference>
<gene>
    <name evidence="1" type="ORF">GM921_17075</name>
</gene>
<reference evidence="1" key="1">
    <citation type="submission" date="2019-11" db="EMBL/GenBank/DDBJ databases">
        <title>Description of Pedobacter sp. LMG 31464T.</title>
        <authorList>
            <person name="Carlier A."/>
            <person name="Qi S."/>
            <person name="Vandamme P."/>
        </authorList>
    </citation>
    <scope>NUCLEOTIDE SEQUENCE</scope>
    <source>
        <strain evidence="1">LMG 31464</strain>
    </source>
</reference>
<evidence type="ECO:0000313" key="2">
    <source>
        <dbReference type="Proteomes" id="UP000601055"/>
    </source>
</evidence>
<accession>A0A923DZY1</accession>
<comment type="caution">
    <text evidence="1">The sequence shown here is derived from an EMBL/GenBank/DDBJ whole genome shotgun (WGS) entry which is preliminary data.</text>
</comment>
<dbReference type="RefSeq" id="WP_182923834.1">
    <property type="nucleotide sequence ID" value="NZ_WNXD01000002.1"/>
</dbReference>